<name>A0ABS7X346_9GAMM</name>
<organism evidence="1 2">
    <name type="scientific">Modicisalibacter tunisiensis</name>
    <dbReference type="NCBI Taxonomy" id="390637"/>
    <lineage>
        <taxon>Bacteria</taxon>
        <taxon>Pseudomonadati</taxon>
        <taxon>Pseudomonadota</taxon>
        <taxon>Gammaproteobacteria</taxon>
        <taxon>Oceanospirillales</taxon>
        <taxon>Halomonadaceae</taxon>
        <taxon>Modicisalibacter</taxon>
    </lineage>
</organism>
<comment type="caution">
    <text evidence="1">The sequence shown here is derived from an EMBL/GenBank/DDBJ whole genome shotgun (WGS) entry which is preliminary data.</text>
</comment>
<proteinExistence type="predicted"/>
<dbReference type="RefSeq" id="WP_163649053.1">
    <property type="nucleotide sequence ID" value="NZ_JAGXFC010000001.1"/>
</dbReference>
<evidence type="ECO:0000313" key="1">
    <source>
        <dbReference type="EMBL" id="MBZ9568874.1"/>
    </source>
</evidence>
<dbReference type="InterPro" id="IPR046493">
    <property type="entry name" value="DUF6586"/>
</dbReference>
<evidence type="ECO:0000313" key="2">
    <source>
        <dbReference type="Proteomes" id="UP001319883"/>
    </source>
</evidence>
<protein>
    <submittedName>
        <fullName evidence="1">Uncharacterized protein</fullName>
    </submittedName>
</protein>
<dbReference type="Pfam" id="PF20227">
    <property type="entry name" value="DUF6586"/>
    <property type="match status" value="1"/>
</dbReference>
<dbReference type="Proteomes" id="UP001319883">
    <property type="component" value="Unassembled WGS sequence"/>
</dbReference>
<sequence length="152" mass="16655">MTPRGRTNQLLYQAELLLGMPVGDDEHASARRMAREEGALALLGLALNAALRELTEHAALASHDWRDLLGSQGESVAELQRLRVLRADPQSWLGHLCAQLDALESVEGAARREADASLIAIADRRPLGEELQAGIQAFKAELARLRETSVEW</sequence>
<reference evidence="1 2" key="1">
    <citation type="submission" date="2021-05" db="EMBL/GenBank/DDBJ databases">
        <title>Petroleum and Energy Research Collection (APPE): ex situ preservation of microbial diversity associated with the oil industry and exploitation of its biotechnological potential.</title>
        <authorList>
            <person name="Paixao C.T.M."/>
            <person name="Gomes M.B."/>
            <person name="Oliveira V.M."/>
        </authorList>
    </citation>
    <scope>NUCLEOTIDE SEQUENCE [LARGE SCALE GENOMIC DNA]</scope>
    <source>
        <strain evidence="1 2">LIT2</strain>
    </source>
</reference>
<accession>A0ABS7X346</accession>
<dbReference type="EMBL" id="JAGXFD010000001">
    <property type="protein sequence ID" value="MBZ9568874.1"/>
    <property type="molecule type" value="Genomic_DNA"/>
</dbReference>
<keyword evidence="2" id="KW-1185">Reference proteome</keyword>
<gene>
    <name evidence="1" type="ORF">KGQ91_14470</name>
</gene>